<dbReference type="Pfam" id="PF06620">
    <property type="entry name" value="DUF1150"/>
    <property type="match status" value="1"/>
</dbReference>
<dbReference type="Proteomes" id="UP000194137">
    <property type="component" value="Chromosome"/>
</dbReference>
<dbReference type="EMBL" id="CP021112">
    <property type="protein sequence ID" value="ARP99527.1"/>
    <property type="molecule type" value="Genomic_DNA"/>
</dbReference>
<evidence type="ECO:0000313" key="1">
    <source>
        <dbReference type="EMBL" id="ARP99527.1"/>
    </source>
</evidence>
<dbReference type="STRING" id="1235591.CAK95_10860"/>
<name>A0A1W6ZQK8_9HYPH</name>
<reference evidence="1 2" key="1">
    <citation type="submission" date="2017-05" db="EMBL/GenBank/DDBJ databases">
        <title>Full genome sequence of Pseudorhodoplanes sinuspersici.</title>
        <authorList>
            <person name="Dastgheib S.M.M."/>
            <person name="Shavandi M."/>
            <person name="Tirandaz H."/>
        </authorList>
    </citation>
    <scope>NUCLEOTIDE SEQUENCE [LARGE SCALE GENOMIC DNA]</scope>
    <source>
        <strain evidence="1 2">RIPI110</strain>
    </source>
</reference>
<gene>
    <name evidence="1" type="ORF">CAK95_10860</name>
</gene>
<sequence>MSASIHRSSIFPSRRKDTIRDFATMGASKLAYVRIARSEDVALFCPEAPALAPGQNVFVLCAANGTPILVTDTRESAIANAEHEKLEAVSLH</sequence>
<keyword evidence="2" id="KW-1185">Reference proteome</keyword>
<organism evidence="1 2">
    <name type="scientific">Pseudorhodoplanes sinuspersici</name>
    <dbReference type="NCBI Taxonomy" id="1235591"/>
    <lineage>
        <taxon>Bacteria</taxon>
        <taxon>Pseudomonadati</taxon>
        <taxon>Pseudomonadota</taxon>
        <taxon>Alphaproteobacteria</taxon>
        <taxon>Hyphomicrobiales</taxon>
        <taxon>Pseudorhodoplanes</taxon>
    </lineage>
</organism>
<dbReference type="KEGG" id="psin:CAK95_10860"/>
<dbReference type="InterPro" id="IPR009531">
    <property type="entry name" value="DUF1150"/>
</dbReference>
<protein>
    <submittedName>
        <fullName evidence="1">Uncharacterized protein</fullName>
    </submittedName>
</protein>
<dbReference type="AlphaFoldDB" id="A0A1W6ZQK8"/>
<accession>A0A1W6ZQK8</accession>
<dbReference type="OrthoDB" id="7865555at2"/>
<proteinExistence type="predicted"/>
<dbReference type="RefSeq" id="WP_086087936.1">
    <property type="nucleotide sequence ID" value="NZ_CP021112.1"/>
</dbReference>
<evidence type="ECO:0000313" key="2">
    <source>
        <dbReference type="Proteomes" id="UP000194137"/>
    </source>
</evidence>